<reference evidence="2" key="1">
    <citation type="journal article" date="2019" name="Sci. Rep.">
        <title>Draft genome of Tanacetum cinerariifolium, the natural source of mosquito coil.</title>
        <authorList>
            <person name="Yamashiro T."/>
            <person name="Shiraishi A."/>
            <person name="Satake H."/>
            <person name="Nakayama K."/>
        </authorList>
    </citation>
    <scope>NUCLEOTIDE SEQUENCE</scope>
</reference>
<feature type="compositionally biased region" description="Acidic residues" evidence="1">
    <location>
        <begin position="24"/>
        <end position="34"/>
    </location>
</feature>
<feature type="non-terminal residue" evidence="2">
    <location>
        <position position="1"/>
    </location>
</feature>
<feature type="region of interest" description="Disordered" evidence="1">
    <location>
        <begin position="1"/>
        <end position="97"/>
    </location>
</feature>
<protein>
    <submittedName>
        <fullName evidence="2">Uncharacterized protein</fullName>
    </submittedName>
</protein>
<name>A0A699SWA5_TANCI</name>
<organism evidence="2">
    <name type="scientific">Tanacetum cinerariifolium</name>
    <name type="common">Dalmatian daisy</name>
    <name type="synonym">Chrysanthemum cinerariifolium</name>
    <dbReference type="NCBI Taxonomy" id="118510"/>
    <lineage>
        <taxon>Eukaryota</taxon>
        <taxon>Viridiplantae</taxon>
        <taxon>Streptophyta</taxon>
        <taxon>Embryophyta</taxon>
        <taxon>Tracheophyta</taxon>
        <taxon>Spermatophyta</taxon>
        <taxon>Magnoliopsida</taxon>
        <taxon>eudicotyledons</taxon>
        <taxon>Gunneridae</taxon>
        <taxon>Pentapetalae</taxon>
        <taxon>asterids</taxon>
        <taxon>campanulids</taxon>
        <taxon>Asterales</taxon>
        <taxon>Asteraceae</taxon>
        <taxon>Asteroideae</taxon>
        <taxon>Anthemideae</taxon>
        <taxon>Anthemidinae</taxon>
        <taxon>Tanacetum</taxon>
    </lineage>
</organism>
<feature type="compositionally biased region" description="Polar residues" evidence="1">
    <location>
        <begin position="67"/>
        <end position="78"/>
    </location>
</feature>
<feature type="non-terminal residue" evidence="2">
    <location>
        <position position="106"/>
    </location>
</feature>
<gene>
    <name evidence="2" type="ORF">Tci_874354</name>
</gene>
<comment type="caution">
    <text evidence="2">The sequence shown here is derived from an EMBL/GenBank/DDBJ whole genome shotgun (WGS) entry which is preliminary data.</text>
</comment>
<evidence type="ECO:0000256" key="1">
    <source>
        <dbReference type="SAM" id="MobiDB-lite"/>
    </source>
</evidence>
<accession>A0A699SWA5</accession>
<evidence type="ECO:0000313" key="2">
    <source>
        <dbReference type="EMBL" id="GFD02385.1"/>
    </source>
</evidence>
<feature type="compositionally biased region" description="Basic and acidic residues" evidence="1">
    <location>
        <begin position="35"/>
        <end position="59"/>
    </location>
</feature>
<dbReference type="EMBL" id="BKCJ011197647">
    <property type="protein sequence ID" value="GFD02385.1"/>
    <property type="molecule type" value="Genomic_DNA"/>
</dbReference>
<sequence length="106" mass="11961">ESEEEETREHEEESFDSIPRTPEDGEDDGDGEEDQGLRVSEEERMHKEDEADELYRDVDINQGRGLQVSQDIDNSHVTLTPIHSDGQESSSTSSFVTSLLNLIIDP</sequence>
<proteinExistence type="predicted"/>
<dbReference type="AlphaFoldDB" id="A0A699SWA5"/>